<dbReference type="SUPFAM" id="SSF52096">
    <property type="entry name" value="ClpP/crotonase"/>
    <property type="match status" value="1"/>
</dbReference>
<dbReference type="InterPro" id="IPR018376">
    <property type="entry name" value="Enoyl-CoA_hyd/isom_CS"/>
</dbReference>
<sequence length="242" mass="26152">MTIDNPPVNALHPDVADAIASAVSTVDKDTDYRSMILTGKGRCFVAGGDIKYFTSIDRRGAAEMALRVQEMQERIFSLRVPVIAALNGHALGGGLELLLSCDFTMASSAAKIGMTEVSLGLIPGAGGTQMLFTALPAGTAKRLLFTGDRLTAEEAQRIGLIDSVHEPDQLLAAALTVCERINKSGPLAVEAAKRSANYRLRHSLDEGHRREVEIFSALFDTEDHREGITAFLEGRVPAYRRR</sequence>
<protein>
    <submittedName>
        <fullName evidence="7">Enoyl-CoA hydratase/carnithine racemase</fullName>
    </submittedName>
</protein>
<dbReference type="EMBL" id="JACIFP010000001">
    <property type="protein sequence ID" value="MBB4134098.1"/>
    <property type="molecule type" value="Genomic_DNA"/>
</dbReference>
<dbReference type="PANTHER" id="PTHR11941">
    <property type="entry name" value="ENOYL-COA HYDRATASE-RELATED"/>
    <property type="match status" value="1"/>
</dbReference>
<keyword evidence="8" id="KW-1185">Reference proteome</keyword>
<proteinExistence type="inferred from homology"/>
<name>A0A840EUQ2_9ACTN</name>
<keyword evidence="3" id="KW-0443">Lipid metabolism</keyword>
<gene>
    <name evidence="7" type="ORF">BKA16_000650</name>
</gene>
<evidence type="ECO:0000256" key="3">
    <source>
        <dbReference type="ARBA" id="ARBA00022832"/>
    </source>
</evidence>
<evidence type="ECO:0000256" key="4">
    <source>
        <dbReference type="ARBA" id="ARBA00023709"/>
    </source>
</evidence>
<comment type="similarity">
    <text evidence="2 6">Belongs to the enoyl-CoA hydratase/isomerase family.</text>
</comment>
<dbReference type="AlphaFoldDB" id="A0A840EUQ2"/>
<evidence type="ECO:0000256" key="2">
    <source>
        <dbReference type="ARBA" id="ARBA00005254"/>
    </source>
</evidence>
<reference evidence="7 8" key="1">
    <citation type="submission" date="2020-08" db="EMBL/GenBank/DDBJ databases">
        <title>Sequencing the genomes of 1000 actinobacteria strains.</title>
        <authorList>
            <person name="Klenk H.-P."/>
        </authorList>
    </citation>
    <scope>NUCLEOTIDE SEQUENCE [LARGE SCALE GENOMIC DNA]</scope>
    <source>
        <strain evidence="7 8">DSM 45298</strain>
    </source>
</reference>
<evidence type="ECO:0000256" key="5">
    <source>
        <dbReference type="ARBA" id="ARBA00023717"/>
    </source>
</evidence>
<evidence type="ECO:0000313" key="7">
    <source>
        <dbReference type="EMBL" id="MBB4134098.1"/>
    </source>
</evidence>
<dbReference type="InterPro" id="IPR001753">
    <property type="entry name" value="Enoyl-CoA_hydra/iso"/>
</dbReference>
<comment type="catalytic activity">
    <reaction evidence="5">
        <text>a 4-saturated-(3S)-3-hydroxyacyl-CoA = a (3E)-enoyl-CoA + H2O</text>
        <dbReference type="Rhea" id="RHEA:20724"/>
        <dbReference type="ChEBI" id="CHEBI:15377"/>
        <dbReference type="ChEBI" id="CHEBI:58521"/>
        <dbReference type="ChEBI" id="CHEBI:137480"/>
        <dbReference type="EC" id="4.2.1.17"/>
    </reaction>
</comment>
<accession>A0A840EUQ2</accession>
<dbReference type="Proteomes" id="UP000551501">
    <property type="component" value="Unassembled WGS sequence"/>
</dbReference>
<evidence type="ECO:0000256" key="6">
    <source>
        <dbReference type="RuleBase" id="RU003707"/>
    </source>
</evidence>
<dbReference type="Gene3D" id="3.90.226.10">
    <property type="entry name" value="2-enoyl-CoA Hydratase, Chain A, domain 1"/>
    <property type="match status" value="1"/>
</dbReference>
<dbReference type="InterPro" id="IPR029045">
    <property type="entry name" value="ClpP/crotonase-like_dom_sf"/>
</dbReference>
<evidence type="ECO:0000256" key="1">
    <source>
        <dbReference type="ARBA" id="ARBA00002994"/>
    </source>
</evidence>
<dbReference type="GO" id="GO:0004300">
    <property type="term" value="F:enoyl-CoA hydratase activity"/>
    <property type="evidence" value="ECO:0007669"/>
    <property type="project" value="UniProtKB-EC"/>
</dbReference>
<comment type="function">
    <text evidence="1">Could possibly oxidize fatty acids using specific components.</text>
</comment>
<dbReference type="Pfam" id="PF00378">
    <property type="entry name" value="ECH_1"/>
    <property type="match status" value="1"/>
</dbReference>
<dbReference type="PROSITE" id="PS00166">
    <property type="entry name" value="ENOYL_COA_HYDRATASE"/>
    <property type="match status" value="1"/>
</dbReference>
<dbReference type="PANTHER" id="PTHR11941:SF54">
    <property type="entry name" value="ENOYL-COA HYDRATASE, MITOCHONDRIAL"/>
    <property type="match status" value="1"/>
</dbReference>
<dbReference type="CDD" id="cd06558">
    <property type="entry name" value="crotonase-like"/>
    <property type="match status" value="1"/>
</dbReference>
<comment type="caution">
    <text evidence="7">The sequence shown here is derived from an EMBL/GenBank/DDBJ whole genome shotgun (WGS) entry which is preliminary data.</text>
</comment>
<dbReference type="GO" id="GO:0006635">
    <property type="term" value="P:fatty acid beta-oxidation"/>
    <property type="evidence" value="ECO:0007669"/>
    <property type="project" value="TreeGrafter"/>
</dbReference>
<organism evidence="7 8">
    <name type="scientific">Gordonia humi</name>
    <dbReference type="NCBI Taxonomy" id="686429"/>
    <lineage>
        <taxon>Bacteria</taxon>
        <taxon>Bacillati</taxon>
        <taxon>Actinomycetota</taxon>
        <taxon>Actinomycetes</taxon>
        <taxon>Mycobacteriales</taxon>
        <taxon>Gordoniaceae</taxon>
        <taxon>Gordonia</taxon>
    </lineage>
</organism>
<evidence type="ECO:0000313" key="8">
    <source>
        <dbReference type="Proteomes" id="UP000551501"/>
    </source>
</evidence>
<keyword evidence="3" id="KW-0276">Fatty acid metabolism</keyword>
<comment type="catalytic activity">
    <reaction evidence="4">
        <text>a (3S)-3-hydroxyacyl-CoA = a (2E)-enoyl-CoA + H2O</text>
        <dbReference type="Rhea" id="RHEA:16105"/>
        <dbReference type="ChEBI" id="CHEBI:15377"/>
        <dbReference type="ChEBI" id="CHEBI:57318"/>
        <dbReference type="ChEBI" id="CHEBI:58856"/>
        <dbReference type="EC" id="4.2.1.17"/>
    </reaction>
</comment>